<dbReference type="AlphaFoldDB" id="A0A8J7WNW6"/>
<gene>
    <name evidence="2" type="ORF">KGA66_22615</name>
</gene>
<dbReference type="SUPFAM" id="SSF53474">
    <property type="entry name" value="alpha/beta-Hydrolases"/>
    <property type="match status" value="1"/>
</dbReference>
<sequence>MPALFAALCITFATGTAAAGAAARPAAVPAGHYTGTLPDGATWIADTPAHWNGTLVLFSHGFGPTLAADAPSAASADALLAQGYALAGSSYDPSGSWWALASAERDQFATLAAAEHLLGRPGRVLSVGESMGGLVNSQITQDGAGRVDAALNLCGLVAGAVDLNNYQLNAEYAITALLPGAAGVQIRDFSSPDAGAAAAAQLAAAITGAQSSAAGRARIALASALLNESDWAAGQDAPAPRDYAGQEAQEYTWLTSGQLTFIEFGRYYLESAAGGDSGWNAGVDYSRLIRGSAHYDQVRALYRQAGLNLDADLGTLTRGAHYTPDPGSLASMQATSTNTGHLGVPLLDVHTTSDQLVPVEQENAFAAKVRAAGDERLLRQAYVARQGHCNFTTAEIVAALDTVDRRAKDGHWIEGTGAADLQAAALALNLDGGAFVRYRPAALVVQNPAPCGIPSPRPCR</sequence>
<feature type="signal peptide" evidence="1">
    <location>
        <begin position="1"/>
        <end position="21"/>
    </location>
</feature>
<evidence type="ECO:0000313" key="3">
    <source>
        <dbReference type="Proteomes" id="UP000677913"/>
    </source>
</evidence>
<evidence type="ECO:0000313" key="2">
    <source>
        <dbReference type="EMBL" id="MBS2965861.1"/>
    </source>
</evidence>
<organism evidence="2 3">
    <name type="scientific">Actinocrinis puniceicyclus</name>
    <dbReference type="NCBI Taxonomy" id="977794"/>
    <lineage>
        <taxon>Bacteria</taxon>
        <taxon>Bacillati</taxon>
        <taxon>Actinomycetota</taxon>
        <taxon>Actinomycetes</taxon>
        <taxon>Catenulisporales</taxon>
        <taxon>Actinospicaceae</taxon>
        <taxon>Actinocrinis</taxon>
    </lineage>
</organism>
<dbReference type="GO" id="GO:0016787">
    <property type="term" value="F:hydrolase activity"/>
    <property type="evidence" value="ECO:0007669"/>
    <property type="project" value="UniProtKB-KW"/>
</dbReference>
<name>A0A8J7WNW6_9ACTN</name>
<dbReference type="Gene3D" id="3.40.50.1820">
    <property type="entry name" value="alpha/beta hydrolase"/>
    <property type="match status" value="1"/>
</dbReference>
<evidence type="ECO:0000256" key="1">
    <source>
        <dbReference type="SAM" id="SignalP"/>
    </source>
</evidence>
<dbReference type="EMBL" id="JAGSXH010000105">
    <property type="protein sequence ID" value="MBS2965861.1"/>
    <property type="molecule type" value="Genomic_DNA"/>
</dbReference>
<dbReference type="RefSeq" id="WP_211470353.1">
    <property type="nucleotide sequence ID" value="NZ_JAGSXH010000105.1"/>
</dbReference>
<keyword evidence="3" id="KW-1185">Reference proteome</keyword>
<dbReference type="InterPro" id="IPR029058">
    <property type="entry name" value="AB_hydrolase_fold"/>
</dbReference>
<comment type="caution">
    <text evidence="2">The sequence shown here is derived from an EMBL/GenBank/DDBJ whole genome shotgun (WGS) entry which is preliminary data.</text>
</comment>
<reference evidence="2" key="1">
    <citation type="submission" date="2021-04" db="EMBL/GenBank/DDBJ databases">
        <title>Genome based classification of Actinospica acidithermotolerans sp. nov., an actinobacterium isolated from an Indonesian hot spring.</title>
        <authorList>
            <person name="Kusuma A.B."/>
            <person name="Putra K.E."/>
            <person name="Nafisah S."/>
            <person name="Loh J."/>
            <person name="Nouioui I."/>
            <person name="Goodfellow M."/>
        </authorList>
    </citation>
    <scope>NUCLEOTIDE SEQUENCE</scope>
    <source>
        <strain evidence="2">DSM 45618</strain>
    </source>
</reference>
<dbReference type="Proteomes" id="UP000677913">
    <property type="component" value="Unassembled WGS sequence"/>
</dbReference>
<feature type="chain" id="PRO_5039167703" evidence="1">
    <location>
        <begin position="22"/>
        <end position="460"/>
    </location>
</feature>
<accession>A0A8J7WNW6</accession>
<proteinExistence type="predicted"/>
<keyword evidence="2" id="KW-0378">Hydrolase</keyword>
<keyword evidence="1" id="KW-0732">Signal</keyword>
<protein>
    <submittedName>
        <fullName evidence="2">Alpha/beta hydrolase</fullName>
    </submittedName>
</protein>